<dbReference type="GO" id="GO:0006508">
    <property type="term" value="P:proteolysis"/>
    <property type="evidence" value="ECO:0007669"/>
    <property type="project" value="InterPro"/>
</dbReference>
<evidence type="ECO:0000313" key="7">
    <source>
        <dbReference type="EMBL" id="CAE0636305.1"/>
    </source>
</evidence>
<dbReference type="PROSITE" id="PS00139">
    <property type="entry name" value="THIOL_PROTEASE_CYS"/>
    <property type="match status" value="1"/>
</dbReference>
<dbReference type="SMART" id="SM00645">
    <property type="entry name" value="Pept_C1"/>
    <property type="match status" value="1"/>
</dbReference>
<dbReference type="PROSITE" id="PS00640">
    <property type="entry name" value="THIOL_PROTEASE_ASN"/>
    <property type="match status" value="1"/>
</dbReference>
<dbReference type="InterPro" id="IPR013128">
    <property type="entry name" value="Peptidase_C1A"/>
</dbReference>
<evidence type="ECO:0000259" key="5">
    <source>
        <dbReference type="SMART" id="SM00645"/>
    </source>
</evidence>
<protein>
    <recommendedName>
        <fullName evidence="8">Peptidase C1A papain C-terminal domain-containing protein</fullName>
    </recommendedName>
</protein>
<dbReference type="GO" id="GO:0008234">
    <property type="term" value="F:cysteine-type peptidase activity"/>
    <property type="evidence" value="ECO:0007669"/>
    <property type="project" value="InterPro"/>
</dbReference>
<gene>
    <name evidence="7" type="ORF">HAKA00212_LOCUS15065</name>
</gene>
<sequence length="347" mass="38706">MKTSLFSLACASAAILASANSGLYEVKEMGSQKFLHPMTYYQEKFAEWMALYDVKFESAEEQEQALLNFSEADDFIETHNSGSHSYSLGHNQFSHLSWDQFRDHKGIGVPMLERKSPLRRLPKNLRAFQVPESKDWRDEGAVTTVKNQEQCGSCWSFSATGAIEGAYFLKNGELVSFSEQMLVDCDYEDLGCNGGLMDNAFEWIEDNGGLCSEHAYPYIAKKESCRDWSCTPVSHSNPTGWVDIDQSEKALMEAVAQTPVAIAIEADQMAFQFYSDGVFTGSCGTSLDHGVLAVGYGKDESGQEYWIVKNSWGDSWGKDGYIYLEKGKDQEGGQCGLYLQASYPEMP</sequence>
<feature type="domain" description="Cathepsin propeptide inhibitor" evidence="6">
    <location>
        <begin position="45"/>
        <end position="101"/>
    </location>
</feature>
<feature type="chain" id="PRO_5030159656" description="Peptidase C1A papain C-terminal domain-containing protein" evidence="4">
    <location>
        <begin position="20"/>
        <end position="347"/>
    </location>
</feature>
<dbReference type="AlphaFoldDB" id="A0A6T5MXB9"/>
<proteinExistence type="inferred from homology"/>
<evidence type="ECO:0008006" key="8">
    <source>
        <dbReference type="Google" id="ProtNLM"/>
    </source>
</evidence>
<dbReference type="PRINTS" id="PR00705">
    <property type="entry name" value="PAPAIN"/>
</dbReference>
<dbReference type="CDD" id="cd02248">
    <property type="entry name" value="Peptidase_C1A"/>
    <property type="match status" value="1"/>
</dbReference>
<evidence type="ECO:0000256" key="3">
    <source>
        <dbReference type="ARBA" id="ARBA00023157"/>
    </source>
</evidence>
<dbReference type="Pfam" id="PF00112">
    <property type="entry name" value="Peptidase_C1"/>
    <property type="match status" value="1"/>
</dbReference>
<dbReference type="InterPro" id="IPR000169">
    <property type="entry name" value="Pept_cys_AS"/>
</dbReference>
<dbReference type="FunFam" id="3.90.70.10:FF:000332">
    <property type="entry name" value="Cathepsin L1"/>
    <property type="match status" value="1"/>
</dbReference>
<organism evidence="7">
    <name type="scientific">Heterosigma akashiwo</name>
    <name type="common">Chromophytic alga</name>
    <name type="synonym">Heterosigma carterae</name>
    <dbReference type="NCBI Taxonomy" id="2829"/>
    <lineage>
        <taxon>Eukaryota</taxon>
        <taxon>Sar</taxon>
        <taxon>Stramenopiles</taxon>
        <taxon>Ochrophyta</taxon>
        <taxon>Raphidophyceae</taxon>
        <taxon>Chattonellales</taxon>
        <taxon>Chattonellaceae</taxon>
        <taxon>Heterosigma</taxon>
    </lineage>
</organism>
<reference evidence="7" key="1">
    <citation type="submission" date="2021-01" db="EMBL/GenBank/DDBJ databases">
        <authorList>
            <person name="Corre E."/>
            <person name="Pelletier E."/>
            <person name="Niang G."/>
            <person name="Scheremetjew M."/>
            <person name="Finn R."/>
            <person name="Kale V."/>
            <person name="Holt S."/>
            <person name="Cochrane G."/>
            <person name="Meng A."/>
            <person name="Brown T."/>
            <person name="Cohen L."/>
        </authorList>
    </citation>
    <scope>NUCLEOTIDE SEQUENCE</scope>
    <source>
        <strain evidence="7">CCMP3107</strain>
    </source>
</reference>
<dbReference type="Pfam" id="PF08246">
    <property type="entry name" value="Inhibitor_I29"/>
    <property type="match status" value="1"/>
</dbReference>
<keyword evidence="2" id="KW-0865">Zymogen</keyword>
<evidence type="ECO:0000256" key="2">
    <source>
        <dbReference type="ARBA" id="ARBA00023145"/>
    </source>
</evidence>
<dbReference type="InterPro" id="IPR039417">
    <property type="entry name" value="Peptidase_C1A_papain-like"/>
</dbReference>
<keyword evidence="4" id="KW-0732">Signal</keyword>
<keyword evidence="3" id="KW-1015">Disulfide bond</keyword>
<dbReference type="InterPro" id="IPR025660">
    <property type="entry name" value="Pept_his_AS"/>
</dbReference>
<dbReference type="InterPro" id="IPR000668">
    <property type="entry name" value="Peptidase_C1A_C"/>
</dbReference>
<dbReference type="InterPro" id="IPR038765">
    <property type="entry name" value="Papain-like_cys_pep_sf"/>
</dbReference>
<feature type="domain" description="Peptidase C1A papain C-terminal" evidence="5">
    <location>
        <begin position="130"/>
        <end position="345"/>
    </location>
</feature>
<evidence type="ECO:0000256" key="1">
    <source>
        <dbReference type="ARBA" id="ARBA00008455"/>
    </source>
</evidence>
<dbReference type="EMBL" id="HBIU01032661">
    <property type="protein sequence ID" value="CAE0636305.1"/>
    <property type="molecule type" value="Transcribed_RNA"/>
</dbReference>
<dbReference type="SMART" id="SM00848">
    <property type="entry name" value="Inhibitor_I29"/>
    <property type="match status" value="1"/>
</dbReference>
<evidence type="ECO:0000256" key="4">
    <source>
        <dbReference type="SAM" id="SignalP"/>
    </source>
</evidence>
<dbReference type="InterPro" id="IPR025661">
    <property type="entry name" value="Pept_asp_AS"/>
</dbReference>
<evidence type="ECO:0000259" key="6">
    <source>
        <dbReference type="SMART" id="SM00848"/>
    </source>
</evidence>
<comment type="similarity">
    <text evidence="1">Belongs to the peptidase C1 family.</text>
</comment>
<dbReference type="PROSITE" id="PS00639">
    <property type="entry name" value="THIOL_PROTEASE_HIS"/>
    <property type="match status" value="1"/>
</dbReference>
<feature type="signal peptide" evidence="4">
    <location>
        <begin position="1"/>
        <end position="19"/>
    </location>
</feature>
<dbReference type="SUPFAM" id="SSF54001">
    <property type="entry name" value="Cysteine proteinases"/>
    <property type="match status" value="1"/>
</dbReference>
<dbReference type="Gene3D" id="3.90.70.10">
    <property type="entry name" value="Cysteine proteinases"/>
    <property type="match status" value="1"/>
</dbReference>
<dbReference type="PANTHER" id="PTHR12411">
    <property type="entry name" value="CYSTEINE PROTEASE FAMILY C1-RELATED"/>
    <property type="match status" value="1"/>
</dbReference>
<dbReference type="InterPro" id="IPR013201">
    <property type="entry name" value="Prot_inhib_I29"/>
</dbReference>
<name>A0A6T5MXB9_HETAK</name>
<accession>A0A6T5MXB9</accession>